<proteinExistence type="predicted"/>
<sequence length="78" mass="9005">MGKISNAKIPNSFVKQNKIEKSKKWGTNFAPHFGITPQLKRLDAYRGLRHPFSGYDAYLHALTFLFSFVLQSAQEYVR</sequence>
<comment type="caution">
    <text evidence="1">The sequence shown here is derived from an EMBL/GenBank/DDBJ whole genome shotgun (WGS) entry which is preliminary data.</text>
</comment>
<accession>A0ABU1T3K3</accession>
<keyword evidence="2" id="KW-1185">Reference proteome</keyword>
<dbReference type="EMBL" id="JAVDUJ010000001">
    <property type="protein sequence ID" value="MDR6939963.1"/>
    <property type="molecule type" value="Genomic_DNA"/>
</dbReference>
<reference evidence="1 2" key="1">
    <citation type="submission" date="2023-07" db="EMBL/GenBank/DDBJ databases">
        <title>Sequencing the genomes of 1000 actinobacteria strains.</title>
        <authorList>
            <person name="Klenk H.-P."/>
        </authorList>
    </citation>
    <scope>NUCLEOTIDE SEQUENCE [LARGE SCALE GENOMIC DNA]</scope>
    <source>
        <strain evidence="1 2">DSM 15539</strain>
    </source>
</reference>
<dbReference type="Proteomes" id="UP001266099">
    <property type="component" value="Unassembled WGS sequence"/>
</dbReference>
<evidence type="ECO:0000313" key="1">
    <source>
        <dbReference type="EMBL" id="MDR6939963.1"/>
    </source>
</evidence>
<name>A0ABU1T3K3_9ACTO</name>
<evidence type="ECO:0000313" key="2">
    <source>
        <dbReference type="Proteomes" id="UP001266099"/>
    </source>
</evidence>
<organism evidence="1 2">
    <name type="scientific">Arcanobacterium hippocoleae</name>
    <dbReference type="NCBI Taxonomy" id="149017"/>
    <lineage>
        <taxon>Bacteria</taxon>
        <taxon>Bacillati</taxon>
        <taxon>Actinomycetota</taxon>
        <taxon>Actinomycetes</taxon>
        <taxon>Actinomycetales</taxon>
        <taxon>Actinomycetaceae</taxon>
        <taxon>Arcanobacterium</taxon>
    </lineage>
</organism>
<protein>
    <submittedName>
        <fullName evidence="1">Uncharacterized protein</fullName>
    </submittedName>
</protein>
<gene>
    <name evidence="1" type="ORF">J2S36_001506</name>
</gene>